<feature type="region of interest" description="Disordered" evidence="1">
    <location>
        <begin position="484"/>
        <end position="581"/>
    </location>
</feature>
<feature type="compositionally biased region" description="Basic and acidic residues" evidence="1">
    <location>
        <begin position="652"/>
        <end position="663"/>
    </location>
</feature>
<dbReference type="EMBL" id="KQ976948">
    <property type="protein sequence ID" value="KYN06895.1"/>
    <property type="molecule type" value="Genomic_DNA"/>
</dbReference>
<feature type="compositionally biased region" description="Acidic residues" evidence="1">
    <location>
        <begin position="318"/>
        <end position="331"/>
    </location>
</feature>
<feature type="compositionally biased region" description="Basic and acidic residues" evidence="1">
    <location>
        <begin position="307"/>
        <end position="317"/>
    </location>
</feature>
<organism evidence="2 3">
    <name type="scientific">Cyphomyrmex costatus</name>
    <dbReference type="NCBI Taxonomy" id="456900"/>
    <lineage>
        <taxon>Eukaryota</taxon>
        <taxon>Metazoa</taxon>
        <taxon>Ecdysozoa</taxon>
        <taxon>Arthropoda</taxon>
        <taxon>Hexapoda</taxon>
        <taxon>Insecta</taxon>
        <taxon>Pterygota</taxon>
        <taxon>Neoptera</taxon>
        <taxon>Endopterygota</taxon>
        <taxon>Hymenoptera</taxon>
        <taxon>Apocrita</taxon>
        <taxon>Aculeata</taxon>
        <taxon>Formicoidea</taxon>
        <taxon>Formicidae</taxon>
        <taxon>Myrmicinae</taxon>
        <taxon>Cyphomyrmex</taxon>
    </lineage>
</organism>
<keyword evidence="3" id="KW-1185">Reference proteome</keyword>
<sequence>MSHPSKLKQPRHRHLVQKLRIMEGTKWDRPFPKSKEYWKRFCDDEEKRLIRVRNSFPKSSYLPIIPILRDFETDVRDIVDSSVPRSFDENVLLVDLKSSEAPDIISTRDNESFISNAREPIVKISPPTPKKPSKNNAIKIARTNAEEQHTLVTIQNKFTMKKVDSYKEPETLDAFSKNSITSHDESRDGRVYSKRTCPFHRYEPAMKIFDDDIERYLTEDPRANVSLGEKLNKLPDVQDASKYNKDKNRITSVKTPNLQMELEQTIDNRTQEFLNYSQRCAYEALKRLTLNKNLNFKPKMWEETSLRSRASTDRSIGDTDESDVAESESLESETHSSEFPFLREMQRRLRETWAENIEEQGVKYKLLKSNSDKSSMVPAKSLTKSAFSTKFAKYETRENRSAKLLDAIPRISCFRRKNCDRCLSCMHKSLRKANETETVFSRASLLTEIEAKDDSESSSDGLPEFRKELQKILYSQRKEILRYPKTVEDGSSKSASPSLQVEQEGTEISMQIEPIQSKDKTPKSIESLLSKDPKSLKATSSSISISSDIERSKISSSEAHTSDDETSSPLALDNDPSQYKNMAPCHLPTVLLPSMEPLRALRHKKPITMESRIALMETATSMKEKSDDEYYDDVETEETTKERPPSKTASGKSEKADEEKDTLSKTPSALLKVKSHQQLISPIVESARKNELKRGYSCASIKDLSKDSTRRTFEIPRGEEKDGRGKVIPLEEIDSAKGSTSSDSVKAERSVELPLLTVAEVSRFLEKANRENVSATIMLESLANEFSLRVIKQHSAGMMATKKRAKLVARLTKLLMDSQRYLYPDKFPSDLVFSTKQPLACNSRLLRHALPLNSYNLIAPLLGMPNWYPKITVQKEATVHYEKEEEEEEEKEEEEAEGAIPFDLIVHPPTTKDISTNGDEHKIGQARSNPYALFLKKPRRKVVTWRPLTAADLKGYDPEATLEMRARNITNKICRDFCDWLRSLGGTDKVIDEEVLGDMFEIDFTADASRTMEMSMREMPMVPDDVAAVRQCPDASELAMTRKHLIRDAKAESKPAKTMGFGTAIPWKYRFVPPKNRVREKWLQCENVKPDLETMDVAWKDITHLESVRSFAKWLNERSETLLPDALITAMTIDSAKHIIDDDTYT</sequence>
<reference evidence="2 3" key="1">
    <citation type="submission" date="2016-03" db="EMBL/GenBank/DDBJ databases">
        <title>Cyphomyrmex costatus WGS genome.</title>
        <authorList>
            <person name="Nygaard S."/>
            <person name="Hu H."/>
            <person name="Boomsma J."/>
            <person name="Zhang G."/>
        </authorList>
    </citation>
    <scope>NUCLEOTIDE SEQUENCE [LARGE SCALE GENOMIC DNA]</scope>
    <source>
        <strain evidence="2">MS0001</strain>
        <tissue evidence="2">Whole body</tissue>
    </source>
</reference>
<dbReference type="AlphaFoldDB" id="A0A195D1V3"/>
<accession>A0A195D1V3</accession>
<dbReference type="Proteomes" id="UP000078542">
    <property type="component" value="Unassembled WGS sequence"/>
</dbReference>
<feature type="compositionally biased region" description="Basic and acidic residues" evidence="1">
    <location>
        <begin position="516"/>
        <end position="535"/>
    </location>
</feature>
<evidence type="ECO:0000313" key="2">
    <source>
        <dbReference type="EMBL" id="KYN06895.1"/>
    </source>
</evidence>
<gene>
    <name evidence="2" type="ORF">ALC62_02130</name>
</gene>
<evidence type="ECO:0000313" key="3">
    <source>
        <dbReference type="Proteomes" id="UP000078542"/>
    </source>
</evidence>
<name>A0A195D1V3_9HYME</name>
<feature type="region of interest" description="Disordered" evidence="1">
    <location>
        <begin position="307"/>
        <end position="337"/>
    </location>
</feature>
<protein>
    <submittedName>
        <fullName evidence="2">Uncharacterized protein</fullName>
    </submittedName>
</protein>
<proteinExistence type="predicted"/>
<evidence type="ECO:0000256" key="1">
    <source>
        <dbReference type="SAM" id="MobiDB-lite"/>
    </source>
</evidence>
<feature type="compositionally biased region" description="Polar residues" evidence="1">
    <location>
        <begin position="492"/>
        <end position="509"/>
    </location>
</feature>
<feature type="region of interest" description="Disordered" evidence="1">
    <location>
        <begin position="618"/>
        <end position="670"/>
    </location>
</feature>